<protein>
    <submittedName>
        <fullName evidence="3">Peptidase family C25</fullName>
    </submittedName>
</protein>
<dbReference type="Gene3D" id="3.40.50.1460">
    <property type="match status" value="1"/>
</dbReference>
<evidence type="ECO:0000259" key="2">
    <source>
        <dbReference type="Pfam" id="PF01364"/>
    </source>
</evidence>
<feature type="domain" description="Gingipain" evidence="2">
    <location>
        <begin position="451"/>
        <end position="828"/>
    </location>
</feature>
<dbReference type="STRING" id="28136.SAMN02745202_00415"/>
<dbReference type="Pfam" id="PF01364">
    <property type="entry name" value="Peptidase_C25"/>
    <property type="match status" value="1"/>
</dbReference>
<dbReference type="RefSeq" id="WP_144006183.1">
    <property type="nucleotide sequence ID" value="NZ_FUXK01000003.1"/>
</dbReference>
<dbReference type="Proteomes" id="UP000190065">
    <property type="component" value="Unassembled WGS sequence"/>
</dbReference>
<evidence type="ECO:0000256" key="1">
    <source>
        <dbReference type="ARBA" id="ARBA00022729"/>
    </source>
</evidence>
<gene>
    <name evidence="3" type="ORF">SAMN02745202_00415</name>
</gene>
<dbReference type="SUPFAM" id="SSF52129">
    <property type="entry name" value="Caspase-like"/>
    <property type="match status" value="1"/>
</dbReference>
<reference evidence="3 4" key="1">
    <citation type="submission" date="2017-02" db="EMBL/GenBank/DDBJ databases">
        <authorList>
            <person name="Peterson S.W."/>
        </authorList>
    </citation>
    <scope>NUCLEOTIDE SEQUENCE [LARGE SCALE GENOMIC DNA]</scope>
    <source>
        <strain evidence="3 4">ATCC 43324</strain>
    </source>
</reference>
<proteinExistence type="predicted"/>
<organism evidence="3 4">
    <name type="scientific">Segatella oulorum</name>
    <dbReference type="NCBI Taxonomy" id="28136"/>
    <lineage>
        <taxon>Bacteria</taxon>
        <taxon>Pseudomonadati</taxon>
        <taxon>Bacteroidota</taxon>
        <taxon>Bacteroidia</taxon>
        <taxon>Bacteroidales</taxon>
        <taxon>Prevotellaceae</taxon>
        <taxon>Segatella</taxon>
    </lineage>
</organism>
<dbReference type="InterPro" id="IPR029031">
    <property type="entry name" value="Gingipain_N_sf"/>
</dbReference>
<name>A0A1T4LFC8_9BACT</name>
<dbReference type="InterPro" id="IPR001769">
    <property type="entry name" value="Gingipain"/>
</dbReference>
<evidence type="ECO:0000313" key="4">
    <source>
        <dbReference type="Proteomes" id="UP000190065"/>
    </source>
</evidence>
<sequence length="1191" mass="131389">MGHMKRFKRSKQVTIQRCSGLLLFCMLVMNGAASSRFFHLSSTQLHIDSALARFTYAMPLSGNYRDSTYQVEVVYPEFAPLSPPQQQAYRAITTALPPTWPTVEQTMVVQRKQPMLVVSFSPYAYRDGHYCALTRFMLRITSQPRALAHAQRNPLSTRVAAADRYTHQSVLAQGRWVKIKVAETGVHQLSESLIRQAGFTDINKVHIYGYGGWLQNEVLREADLIAGDDLHEVAQCVVGGRHLFYAKGTVSWDDATALRRTRNPYSDYGYYFLTESSAPPRTMNETDFLQQFYPSPNDYHTLIEDDSYAWYHGGRNLYDKTPIPAGQTATFSLAHPPAATAAMLSVNVSAGAPSVVEVAVNDQPVGQLSIQLHAYDAGNEAQGVYVLPTLQPTDRVRITTLSGGPCRMDYVSMTWNAPFSAPQLATDAFPIPTIAGTISPQNLHGDGPADMVIIVPSSGKLTAEAERLKAFHAQHDGLRVKIVAADALYNEFSSGTPDVNAYRRYLKMLYDRATNPANAPRYLLLFGDCLWDNRLRTTATKQLQADDYLLCYESENSFNAIECYVSDTFLGLLDDGEGGALQTHDIPDIGVGRFPVSTPEEARTMVDKTIRYAENADAGAWQNTLLFMGDDGNQNLHMDDANDVADAVAQQHPALYVKKVMWDAYKRQTSTTGNSYPDVRKAIIEQQQRGALIMDYAGHGSEVQLSHEGVLNRNDFATFNHRHLPLWITASCDIAPFDGLAPTLGETAVRNAHGGAVAFFGTTRTVYARYNKMLNMAYLKHVLSTTNGRLNTLGEAHQLALAEMITTGKDRTTNKLQYALLGDPALRLNLPRQQMVVDSIAGIATHSGTMPTLKAGSVVRIAGHIDGQPQFKGLSTLVVRDAPERVTCRLNDPTEADTAFQYTDRQTVIFTGTDSVRAGKFAFTFAVPRDIRYSNGQGLITLFATDDSQRLTVNGQSQQFTVGGSALPPTDGTGPTVTCYLNHPSFRSGGRVNATPMFVASLHDSDGINVTGSGIGHNLTLVVDGEPQQTYNLNDHFQFDIGSYTSGTVTFQLPQLSEGRHRLQFRAWDVQNNSSVTTLDFVVDSHMEPHLINVQLSENPARNHTQFRIEHDQIGSPLSIEISVFDLVGRPLWHHIEQATPAHAVYTIDYNLTMQGGSCLPPGLYLCRVRLVNGGNNHETKTLKLLVAGNK</sequence>
<dbReference type="NCBIfam" id="NF033707">
    <property type="entry name" value="T9SS_sortase"/>
    <property type="match status" value="1"/>
</dbReference>
<accession>A0A1T4LFC8</accession>
<dbReference type="GO" id="GO:0006508">
    <property type="term" value="P:proteolysis"/>
    <property type="evidence" value="ECO:0007669"/>
    <property type="project" value="InterPro"/>
</dbReference>
<dbReference type="InterPro" id="IPR029030">
    <property type="entry name" value="Caspase-like_dom_sf"/>
</dbReference>
<dbReference type="CDD" id="cd02258">
    <property type="entry name" value="Peptidase_C25_N"/>
    <property type="match status" value="1"/>
</dbReference>
<dbReference type="eggNOG" id="COG1572">
    <property type="taxonomic scope" value="Bacteria"/>
</dbReference>
<evidence type="ECO:0000313" key="3">
    <source>
        <dbReference type="EMBL" id="SJZ53277.1"/>
    </source>
</evidence>
<dbReference type="GO" id="GO:0008234">
    <property type="term" value="F:cysteine-type peptidase activity"/>
    <property type="evidence" value="ECO:0007669"/>
    <property type="project" value="InterPro"/>
</dbReference>
<keyword evidence="1" id="KW-0732">Signal</keyword>
<dbReference type="Gene3D" id="3.40.50.10390">
    <property type="entry name" value="Gingipain r, domain 1"/>
    <property type="match status" value="1"/>
</dbReference>
<dbReference type="EMBL" id="FUXK01000003">
    <property type="protein sequence ID" value="SJZ53277.1"/>
    <property type="molecule type" value="Genomic_DNA"/>
</dbReference>
<dbReference type="AlphaFoldDB" id="A0A1T4LFC8"/>